<evidence type="ECO:0000313" key="3">
    <source>
        <dbReference type="Proteomes" id="UP000604046"/>
    </source>
</evidence>
<sequence length="314" mass="35482">MHLDPPKVCGHPDTLDPFAATPVGCPTISDMYGQEYCSSVLTCMFTIFRCMIGDCTSTGGRSLTAIWSDGYGWPFYLFYSFCMVCTIFGMFNIITGIFVEATMNGLKEQEIHRKYAQAYESNYMTEQLAKLVLCISEKVRKARQGGESFGAMMRRGFSSNSFRSDESPSPTSSTDQMEQELFLTEEEFLQAIRNSDVRMILDDLDVYVEPRPGVFEAFETQDDGTVSMSELVAGLMSFRGELQKVDVLTTKKVVGDVRKQLSELQSAHQVFMSQMPQLMEQMEDRISTASTTLRPSSDPRRLVVAVPRKRNQKW</sequence>
<keyword evidence="3" id="KW-1185">Reference proteome</keyword>
<dbReference type="AlphaFoldDB" id="A0A812LIX2"/>
<feature type="transmembrane region" description="Helical" evidence="1">
    <location>
        <begin position="76"/>
        <end position="99"/>
    </location>
</feature>
<keyword evidence="1" id="KW-0812">Transmembrane</keyword>
<keyword evidence="1" id="KW-0472">Membrane</keyword>
<keyword evidence="1" id="KW-1133">Transmembrane helix</keyword>
<dbReference type="OrthoDB" id="411163at2759"/>
<evidence type="ECO:0000256" key="1">
    <source>
        <dbReference type="SAM" id="Phobius"/>
    </source>
</evidence>
<evidence type="ECO:0000313" key="2">
    <source>
        <dbReference type="EMBL" id="CAE7247732.1"/>
    </source>
</evidence>
<accession>A0A812LIX2</accession>
<name>A0A812LIX2_9DINO</name>
<dbReference type="Proteomes" id="UP000604046">
    <property type="component" value="Unassembled WGS sequence"/>
</dbReference>
<gene>
    <name evidence="2" type="ORF">SNAT2548_LOCUS11921</name>
</gene>
<proteinExistence type="predicted"/>
<comment type="caution">
    <text evidence="2">The sequence shown here is derived from an EMBL/GenBank/DDBJ whole genome shotgun (WGS) entry which is preliminary data.</text>
</comment>
<dbReference type="Gene3D" id="1.10.287.70">
    <property type="match status" value="1"/>
</dbReference>
<reference evidence="2" key="1">
    <citation type="submission" date="2021-02" db="EMBL/GenBank/DDBJ databases">
        <authorList>
            <person name="Dougan E. K."/>
            <person name="Rhodes N."/>
            <person name="Thang M."/>
            <person name="Chan C."/>
        </authorList>
    </citation>
    <scope>NUCLEOTIDE SEQUENCE</scope>
</reference>
<dbReference type="EMBL" id="CAJNDS010001112">
    <property type="protein sequence ID" value="CAE7247732.1"/>
    <property type="molecule type" value="Genomic_DNA"/>
</dbReference>
<organism evidence="2 3">
    <name type="scientific">Symbiodinium natans</name>
    <dbReference type="NCBI Taxonomy" id="878477"/>
    <lineage>
        <taxon>Eukaryota</taxon>
        <taxon>Sar</taxon>
        <taxon>Alveolata</taxon>
        <taxon>Dinophyceae</taxon>
        <taxon>Suessiales</taxon>
        <taxon>Symbiodiniaceae</taxon>
        <taxon>Symbiodinium</taxon>
    </lineage>
</organism>
<protein>
    <submittedName>
        <fullName evidence="2">Uncharacterized protein</fullName>
    </submittedName>
</protein>